<dbReference type="EMBL" id="BART01039308">
    <property type="protein sequence ID" value="GAH12684.1"/>
    <property type="molecule type" value="Genomic_DNA"/>
</dbReference>
<protein>
    <submittedName>
        <fullName evidence="1">Uncharacterized protein</fullName>
    </submittedName>
</protein>
<dbReference type="AlphaFoldDB" id="X1E671"/>
<accession>X1E671</accession>
<organism evidence="1">
    <name type="scientific">marine sediment metagenome</name>
    <dbReference type="NCBI Taxonomy" id="412755"/>
    <lineage>
        <taxon>unclassified sequences</taxon>
        <taxon>metagenomes</taxon>
        <taxon>ecological metagenomes</taxon>
    </lineage>
</organism>
<comment type="caution">
    <text evidence="1">The sequence shown here is derived from an EMBL/GenBank/DDBJ whole genome shotgun (WGS) entry which is preliminary data.</text>
</comment>
<evidence type="ECO:0000313" key="1">
    <source>
        <dbReference type="EMBL" id="GAH12684.1"/>
    </source>
</evidence>
<sequence>MSNAGSYLTIADRWRVEAIERRNEFWAILRERAELRGRTVATTSVRQVRT</sequence>
<reference evidence="1" key="1">
    <citation type="journal article" date="2014" name="Front. Microbiol.">
        <title>High frequency of phylogenetically diverse reductive dehalogenase-homologous genes in deep subseafloor sedimentary metagenomes.</title>
        <authorList>
            <person name="Kawai M."/>
            <person name="Futagami T."/>
            <person name="Toyoda A."/>
            <person name="Takaki Y."/>
            <person name="Nishi S."/>
            <person name="Hori S."/>
            <person name="Arai W."/>
            <person name="Tsubouchi T."/>
            <person name="Morono Y."/>
            <person name="Uchiyama I."/>
            <person name="Ito T."/>
            <person name="Fujiyama A."/>
            <person name="Inagaki F."/>
            <person name="Takami H."/>
        </authorList>
    </citation>
    <scope>NUCLEOTIDE SEQUENCE</scope>
    <source>
        <strain evidence="1">Expedition CK06-06</strain>
    </source>
</reference>
<gene>
    <name evidence="1" type="ORF">S01H4_64681</name>
</gene>
<proteinExistence type="predicted"/>
<name>X1E671_9ZZZZ</name>